<dbReference type="EnsemblMetazoa" id="G21568.1">
    <property type="protein sequence ID" value="G21568.1:cds"/>
    <property type="gene ID" value="G21568"/>
</dbReference>
<protein>
    <submittedName>
        <fullName evidence="1">Uncharacterized protein</fullName>
    </submittedName>
</protein>
<accession>A0A8W8K074</accession>
<dbReference type="Proteomes" id="UP000005408">
    <property type="component" value="Unassembled WGS sequence"/>
</dbReference>
<organism evidence="1 2">
    <name type="scientific">Magallana gigas</name>
    <name type="common">Pacific oyster</name>
    <name type="synonym">Crassostrea gigas</name>
    <dbReference type="NCBI Taxonomy" id="29159"/>
    <lineage>
        <taxon>Eukaryota</taxon>
        <taxon>Metazoa</taxon>
        <taxon>Spiralia</taxon>
        <taxon>Lophotrochozoa</taxon>
        <taxon>Mollusca</taxon>
        <taxon>Bivalvia</taxon>
        <taxon>Autobranchia</taxon>
        <taxon>Pteriomorphia</taxon>
        <taxon>Ostreida</taxon>
        <taxon>Ostreoidea</taxon>
        <taxon>Ostreidae</taxon>
        <taxon>Magallana</taxon>
    </lineage>
</organism>
<name>A0A8W8K074_MAGGI</name>
<proteinExistence type="predicted"/>
<sequence length="93" mass="11020">MDQWNLPFFRQLLNDRHSTPSHGCRMYLPLGESLLQSMSYVIDEMLVDSYYHYHNSAKRKEQYSKFLEFVDVEPLKILKHSTTRTPLPITGMP</sequence>
<keyword evidence="2" id="KW-1185">Reference proteome</keyword>
<reference evidence="1" key="1">
    <citation type="submission" date="2022-08" db="UniProtKB">
        <authorList>
            <consortium name="EnsemblMetazoa"/>
        </authorList>
    </citation>
    <scope>IDENTIFICATION</scope>
    <source>
        <strain evidence="1">05x7-T-G4-1.051#20</strain>
    </source>
</reference>
<dbReference type="AlphaFoldDB" id="A0A8W8K074"/>
<evidence type="ECO:0000313" key="2">
    <source>
        <dbReference type="Proteomes" id="UP000005408"/>
    </source>
</evidence>
<evidence type="ECO:0000313" key="1">
    <source>
        <dbReference type="EnsemblMetazoa" id="G21568.1:cds"/>
    </source>
</evidence>